<comment type="caution">
    <text evidence="7">The sequence shown here is derived from an EMBL/GenBank/DDBJ whole genome shotgun (WGS) entry which is preliminary data.</text>
</comment>
<keyword evidence="5" id="KW-0949">S-adenosyl-L-methionine</keyword>
<protein>
    <submittedName>
        <fullName evidence="7">MFS transporter</fullName>
    </submittedName>
</protein>
<evidence type="ECO:0000259" key="6">
    <source>
        <dbReference type="Pfam" id="PF05175"/>
    </source>
</evidence>
<evidence type="ECO:0000256" key="5">
    <source>
        <dbReference type="ARBA" id="ARBA00022691"/>
    </source>
</evidence>
<dbReference type="Pfam" id="PF05175">
    <property type="entry name" value="MTS"/>
    <property type="match status" value="1"/>
</dbReference>
<sequence length="153" mass="16974">AAPGRHLADLGAGWGYLAARLLERDGIERLDLVEADHIALDCARQNVTDPRAQFHWADATRWAPDRKYDAVVMNPPFHTGRRADQGLGRAFIQAAARLLTPSGQLWMVANRHLGYEAVLKDCFAVVEEIAGDTRFKVIHATRPARGAPQRARD</sequence>
<feature type="non-terminal residue" evidence="7">
    <location>
        <position position="1"/>
    </location>
</feature>
<dbReference type="InterPro" id="IPR029063">
    <property type="entry name" value="SAM-dependent_MTases_sf"/>
</dbReference>
<dbReference type="GO" id="GO:0008170">
    <property type="term" value="F:N-methyltransferase activity"/>
    <property type="evidence" value="ECO:0007669"/>
    <property type="project" value="UniProtKB-ARBA"/>
</dbReference>
<organism evidence="7 8">
    <name type="scientific">Pseudooceanicola lipolyticus</name>
    <dbReference type="NCBI Taxonomy" id="2029104"/>
    <lineage>
        <taxon>Bacteria</taxon>
        <taxon>Pseudomonadati</taxon>
        <taxon>Pseudomonadota</taxon>
        <taxon>Alphaproteobacteria</taxon>
        <taxon>Rhodobacterales</taxon>
        <taxon>Paracoccaceae</taxon>
        <taxon>Pseudooceanicola</taxon>
    </lineage>
</organism>
<dbReference type="InterPro" id="IPR007848">
    <property type="entry name" value="Small_mtfrase_dom"/>
</dbReference>
<reference evidence="7 8" key="1">
    <citation type="journal article" date="2018" name="Int. J. Syst. Evol. Microbiol.">
        <title>Pseudooceanicola lipolyticus sp. nov., a marine alphaproteobacterium, reclassification of Oceanicola flagellatus as Pseudooceanicola flagellatus comb. nov. and emended description of the genus Pseudooceanicola.</title>
        <authorList>
            <person name="Huang M.-M."/>
            <person name="Guo L.-L."/>
            <person name="Wu Y.-H."/>
            <person name="Lai Q.-L."/>
            <person name="Shao Z.-Z."/>
            <person name="Wang C.-S."/>
            <person name="Wu M."/>
            <person name="Xu X.-W."/>
        </authorList>
    </citation>
    <scope>NUCLEOTIDE SEQUENCE [LARGE SCALE GENOMIC DNA]</scope>
    <source>
        <strain evidence="7 8">157</strain>
    </source>
</reference>
<dbReference type="CDD" id="cd02440">
    <property type="entry name" value="AdoMet_MTases"/>
    <property type="match status" value="1"/>
</dbReference>
<dbReference type="Gene3D" id="3.40.50.150">
    <property type="entry name" value="Vaccinia Virus protein VP39"/>
    <property type="match status" value="1"/>
</dbReference>
<evidence type="ECO:0000313" key="7">
    <source>
        <dbReference type="EMBL" id="PJE34074.1"/>
    </source>
</evidence>
<dbReference type="SUPFAM" id="SSF53335">
    <property type="entry name" value="S-adenosyl-L-methionine-dependent methyltransferases"/>
    <property type="match status" value="1"/>
</dbReference>
<evidence type="ECO:0000313" key="8">
    <source>
        <dbReference type="Proteomes" id="UP000231553"/>
    </source>
</evidence>
<evidence type="ECO:0000256" key="2">
    <source>
        <dbReference type="ARBA" id="ARBA00022552"/>
    </source>
</evidence>
<dbReference type="OrthoDB" id="9816072at2"/>
<dbReference type="GO" id="GO:0006364">
    <property type="term" value="P:rRNA processing"/>
    <property type="evidence" value="ECO:0007669"/>
    <property type="project" value="UniProtKB-KW"/>
</dbReference>
<gene>
    <name evidence="7" type="ORF">CVM52_24125</name>
</gene>
<dbReference type="GO" id="GO:0003676">
    <property type="term" value="F:nucleic acid binding"/>
    <property type="evidence" value="ECO:0007669"/>
    <property type="project" value="InterPro"/>
</dbReference>
<evidence type="ECO:0000256" key="1">
    <source>
        <dbReference type="ARBA" id="ARBA00022490"/>
    </source>
</evidence>
<keyword evidence="8" id="KW-1185">Reference proteome</keyword>
<dbReference type="AlphaFoldDB" id="A0A2M8IU52"/>
<name>A0A2M8IU52_9RHOB</name>
<dbReference type="InterPro" id="IPR002052">
    <property type="entry name" value="DNA_methylase_N6_adenine_CS"/>
</dbReference>
<dbReference type="PROSITE" id="PS00092">
    <property type="entry name" value="N6_MTASE"/>
    <property type="match status" value="1"/>
</dbReference>
<dbReference type="GO" id="GO:0032259">
    <property type="term" value="P:methylation"/>
    <property type="evidence" value="ECO:0007669"/>
    <property type="project" value="UniProtKB-KW"/>
</dbReference>
<keyword evidence="2" id="KW-0698">rRNA processing</keyword>
<dbReference type="EMBL" id="PGTB01000244">
    <property type="protein sequence ID" value="PJE34074.1"/>
    <property type="molecule type" value="Genomic_DNA"/>
</dbReference>
<dbReference type="Proteomes" id="UP000231553">
    <property type="component" value="Unassembled WGS sequence"/>
</dbReference>
<dbReference type="InterPro" id="IPR046977">
    <property type="entry name" value="RsmC/RlmG"/>
</dbReference>
<keyword evidence="3" id="KW-0489">Methyltransferase</keyword>
<evidence type="ECO:0000256" key="3">
    <source>
        <dbReference type="ARBA" id="ARBA00022603"/>
    </source>
</evidence>
<dbReference type="GO" id="GO:0008757">
    <property type="term" value="F:S-adenosylmethionine-dependent methyltransferase activity"/>
    <property type="evidence" value="ECO:0007669"/>
    <property type="project" value="InterPro"/>
</dbReference>
<feature type="domain" description="Methyltransferase small" evidence="6">
    <location>
        <begin position="4"/>
        <end position="138"/>
    </location>
</feature>
<keyword evidence="1" id="KW-0963">Cytoplasm</keyword>
<proteinExistence type="predicted"/>
<dbReference type="RefSeq" id="WP_133119971.1">
    <property type="nucleotide sequence ID" value="NZ_PGTB01000244.1"/>
</dbReference>
<dbReference type="PANTHER" id="PTHR47816">
    <property type="entry name" value="RIBOSOMAL RNA SMALL SUBUNIT METHYLTRANSFERASE C"/>
    <property type="match status" value="1"/>
</dbReference>
<keyword evidence="4" id="KW-0808">Transferase</keyword>
<evidence type="ECO:0000256" key="4">
    <source>
        <dbReference type="ARBA" id="ARBA00022679"/>
    </source>
</evidence>
<accession>A0A2M8IU52</accession>
<dbReference type="PANTHER" id="PTHR47816:SF4">
    <property type="entry name" value="RIBOSOMAL RNA SMALL SUBUNIT METHYLTRANSFERASE C"/>
    <property type="match status" value="1"/>
</dbReference>